<dbReference type="SUPFAM" id="SSF54427">
    <property type="entry name" value="NTF2-like"/>
    <property type="match status" value="1"/>
</dbReference>
<evidence type="ECO:0000313" key="2">
    <source>
        <dbReference type="EMBL" id="KAB1641222.1"/>
    </source>
</evidence>
<keyword evidence="3" id="KW-1185">Reference proteome</keyword>
<comment type="caution">
    <text evidence="2">The sequence shown here is derived from an EMBL/GenBank/DDBJ whole genome shotgun (WGS) entry which is preliminary data.</text>
</comment>
<dbReference type="RefSeq" id="WP_158053259.1">
    <property type="nucleotide sequence ID" value="NZ_WBKB01000010.1"/>
</dbReference>
<dbReference type="InterPro" id="IPR027843">
    <property type="entry name" value="DUF4440"/>
</dbReference>
<organism evidence="2 3">
    <name type="scientific">Gulosibacter chungangensis</name>
    <dbReference type="NCBI Taxonomy" id="979746"/>
    <lineage>
        <taxon>Bacteria</taxon>
        <taxon>Bacillati</taxon>
        <taxon>Actinomycetota</taxon>
        <taxon>Actinomycetes</taxon>
        <taxon>Micrococcales</taxon>
        <taxon>Microbacteriaceae</taxon>
        <taxon>Gulosibacter</taxon>
    </lineage>
</organism>
<dbReference type="Gene3D" id="3.10.450.50">
    <property type="match status" value="1"/>
</dbReference>
<feature type="domain" description="DUF4440" evidence="1">
    <location>
        <begin position="21"/>
        <end position="128"/>
    </location>
</feature>
<sequence>MPSAKQVTEVRPADAELRREIEAVEAERIRALVEVDLDALADLYHEALVHIHAPGVRHTKAMLLEHTRTRQAYREIQRGELTITQLAEDVVAVTGSIRNRLGNPDGSERVVDGIVTQVLHRDGGDRWRFVSFQLTPFGEKIWGDLPSEQQEPNK</sequence>
<dbReference type="OrthoDB" id="5146008at2"/>
<name>A0A7J5B860_9MICO</name>
<reference evidence="2 3" key="1">
    <citation type="submission" date="2019-09" db="EMBL/GenBank/DDBJ databases">
        <title>Phylogeny of genus Pseudoclavibacter and closely related genus.</title>
        <authorList>
            <person name="Li Y."/>
        </authorList>
    </citation>
    <scope>NUCLEOTIDE SEQUENCE [LARGE SCALE GENOMIC DNA]</scope>
    <source>
        <strain evidence="2 3">KCTC 13959</strain>
    </source>
</reference>
<protein>
    <submittedName>
        <fullName evidence="2">Nuclear transport factor 2 family protein</fullName>
    </submittedName>
</protein>
<dbReference type="Proteomes" id="UP000433493">
    <property type="component" value="Unassembled WGS sequence"/>
</dbReference>
<gene>
    <name evidence="2" type="ORF">F8O05_13430</name>
</gene>
<dbReference type="Pfam" id="PF14534">
    <property type="entry name" value="DUF4440"/>
    <property type="match status" value="1"/>
</dbReference>
<dbReference type="AlphaFoldDB" id="A0A7J5B860"/>
<evidence type="ECO:0000259" key="1">
    <source>
        <dbReference type="Pfam" id="PF14534"/>
    </source>
</evidence>
<dbReference type="EMBL" id="WBKB01000010">
    <property type="protein sequence ID" value="KAB1641222.1"/>
    <property type="molecule type" value="Genomic_DNA"/>
</dbReference>
<proteinExistence type="predicted"/>
<dbReference type="InterPro" id="IPR032710">
    <property type="entry name" value="NTF2-like_dom_sf"/>
</dbReference>
<accession>A0A7J5B860</accession>
<evidence type="ECO:0000313" key="3">
    <source>
        <dbReference type="Proteomes" id="UP000433493"/>
    </source>
</evidence>